<evidence type="ECO:0000313" key="2">
    <source>
        <dbReference type="EMBL" id="SMF95331.1"/>
    </source>
</evidence>
<evidence type="ECO:0000256" key="1">
    <source>
        <dbReference type="SAM" id="SignalP"/>
    </source>
</evidence>
<feature type="signal peptide" evidence="1">
    <location>
        <begin position="1"/>
        <end position="24"/>
    </location>
</feature>
<reference evidence="2 3" key="1">
    <citation type="submission" date="2016-12" db="EMBL/GenBank/DDBJ databases">
        <authorList>
            <person name="Song W.-J."/>
            <person name="Kurnit D.M."/>
        </authorList>
    </citation>
    <scope>NUCLEOTIDE SEQUENCE [LARGE SCALE GENOMIC DNA]</scope>
    <source>
        <strain evidence="2 3">175</strain>
    </source>
</reference>
<organism evidence="2 3">
    <name type="scientific">Methylomagnum ishizawai</name>
    <dbReference type="NCBI Taxonomy" id="1760988"/>
    <lineage>
        <taxon>Bacteria</taxon>
        <taxon>Pseudomonadati</taxon>
        <taxon>Pseudomonadota</taxon>
        <taxon>Gammaproteobacteria</taxon>
        <taxon>Methylococcales</taxon>
        <taxon>Methylococcaceae</taxon>
        <taxon>Methylomagnum</taxon>
    </lineage>
</organism>
<feature type="chain" id="PRO_5012734915" evidence="1">
    <location>
        <begin position="25"/>
        <end position="132"/>
    </location>
</feature>
<name>A0A1Y6CY96_9GAMM</name>
<dbReference type="NCBIfam" id="TIGR04073">
    <property type="entry name" value="exo_TIGR04073"/>
    <property type="match status" value="1"/>
</dbReference>
<dbReference type="Proteomes" id="UP000192923">
    <property type="component" value="Unassembled WGS sequence"/>
</dbReference>
<protein>
    <submittedName>
        <fullName evidence="2">Putative exosortase-associated protein, TIGR04073 family</fullName>
    </submittedName>
</protein>
<dbReference type="RefSeq" id="WP_176225224.1">
    <property type="nucleotide sequence ID" value="NZ_FXAM01000001.1"/>
</dbReference>
<gene>
    <name evidence="2" type="ORF">SAMN02949497_2692</name>
</gene>
<dbReference type="EMBL" id="FXAM01000001">
    <property type="protein sequence ID" value="SMF95331.1"/>
    <property type="molecule type" value="Genomic_DNA"/>
</dbReference>
<dbReference type="AlphaFoldDB" id="A0A1Y6CY96"/>
<sequence length="132" mass="14502">MKKINYMAVAVVCLGLASAPACHAQREPAPAYRGYTGTIAEKFGTGVTNMGLGWVEIPKTMYVSSMQDGVLSGLTLGLFKGMANTFGRMFLGMADMFTFMIPTKPMVTPDVVWRDFGTETSYSNSWELYNTR</sequence>
<keyword evidence="3" id="KW-1185">Reference proteome</keyword>
<dbReference type="InterPro" id="IPR023824">
    <property type="entry name" value="CHP04073_exosortase-affil"/>
</dbReference>
<evidence type="ECO:0000313" key="3">
    <source>
        <dbReference type="Proteomes" id="UP000192923"/>
    </source>
</evidence>
<keyword evidence="1" id="KW-0732">Signal</keyword>
<proteinExistence type="predicted"/>
<accession>A0A1Y6CY96</accession>
<dbReference type="STRING" id="1760988.SAMN02949497_2692"/>